<proteinExistence type="predicted"/>
<organism evidence="1 2">
    <name type="scientific">Pristionchus mayeri</name>
    <dbReference type="NCBI Taxonomy" id="1317129"/>
    <lineage>
        <taxon>Eukaryota</taxon>
        <taxon>Metazoa</taxon>
        <taxon>Ecdysozoa</taxon>
        <taxon>Nematoda</taxon>
        <taxon>Chromadorea</taxon>
        <taxon>Rhabditida</taxon>
        <taxon>Rhabditina</taxon>
        <taxon>Diplogasteromorpha</taxon>
        <taxon>Diplogasteroidea</taxon>
        <taxon>Neodiplogasteridae</taxon>
        <taxon>Pristionchus</taxon>
    </lineage>
</organism>
<dbReference type="EMBL" id="BTRK01000005">
    <property type="protein sequence ID" value="GMR50964.1"/>
    <property type="molecule type" value="Genomic_DNA"/>
</dbReference>
<protein>
    <submittedName>
        <fullName evidence="1">Uncharacterized protein</fullName>
    </submittedName>
</protein>
<reference evidence="2" key="1">
    <citation type="submission" date="2022-10" db="EMBL/GenBank/DDBJ databases">
        <title>Genome assembly of Pristionchus species.</title>
        <authorList>
            <person name="Yoshida K."/>
            <person name="Sommer R.J."/>
        </authorList>
    </citation>
    <scope>NUCLEOTIDE SEQUENCE [LARGE SCALE GENOMIC DNA]</scope>
    <source>
        <strain evidence="2">RS5460</strain>
    </source>
</reference>
<evidence type="ECO:0000313" key="2">
    <source>
        <dbReference type="Proteomes" id="UP001328107"/>
    </source>
</evidence>
<feature type="non-terminal residue" evidence="1">
    <location>
        <position position="127"/>
    </location>
</feature>
<dbReference type="AlphaFoldDB" id="A0AAN5CVH3"/>
<accession>A0AAN5CVH3</accession>
<keyword evidence="2" id="KW-1185">Reference proteome</keyword>
<name>A0AAN5CVH3_9BILA</name>
<evidence type="ECO:0000313" key="1">
    <source>
        <dbReference type="EMBL" id="GMR50964.1"/>
    </source>
</evidence>
<gene>
    <name evidence="1" type="ORF">PMAYCL1PPCAC_21159</name>
</gene>
<sequence>VPFKMEMEMRELDGCDQRVLEKETTSLLDKYWHQLVASTSNFGISVVAKEEKQFISDGRRFILPFQLECSKWKSSLIPFIREFYAHVASAAGGKNIRAHEMPTISTHSLLLYPLRLINAHAGFPLAR</sequence>
<dbReference type="Proteomes" id="UP001328107">
    <property type="component" value="Unassembled WGS sequence"/>
</dbReference>
<comment type="caution">
    <text evidence="1">The sequence shown here is derived from an EMBL/GenBank/DDBJ whole genome shotgun (WGS) entry which is preliminary data.</text>
</comment>
<feature type="non-terminal residue" evidence="1">
    <location>
        <position position="1"/>
    </location>
</feature>